<dbReference type="CDD" id="cd02541">
    <property type="entry name" value="UGPase_prokaryotic"/>
    <property type="match status" value="1"/>
</dbReference>
<dbReference type="InterPro" id="IPR029044">
    <property type="entry name" value="Nucleotide-diphossugar_trans"/>
</dbReference>
<evidence type="ECO:0000256" key="9">
    <source>
        <dbReference type="ARBA" id="ARBA00037294"/>
    </source>
</evidence>
<reference evidence="12 13" key="1">
    <citation type="submission" date="2017-01" db="EMBL/GenBank/DDBJ databases">
        <title>Genome Sequencing of a Marine Spirillum, Oceanospirillum multiglobuliferum ATCC 33336, from Japan.</title>
        <authorList>
            <person name="Carney J.G."/>
            <person name="Trachtenberg A.M."/>
            <person name="Rheaume B.A."/>
            <person name="Linnane J.D."/>
            <person name="Pitts N.L."/>
            <person name="Mykles D.L."/>
            <person name="Maclea K.S."/>
        </authorList>
    </citation>
    <scope>NUCLEOTIDE SEQUENCE [LARGE SCALE GENOMIC DNA]</scope>
    <source>
        <strain evidence="12 13">ATCC 33336</strain>
    </source>
</reference>
<dbReference type="GO" id="GO:0006011">
    <property type="term" value="P:UDP-alpha-D-glucose metabolic process"/>
    <property type="evidence" value="ECO:0007669"/>
    <property type="project" value="InterPro"/>
</dbReference>
<dbReference type="PANTHER" id="PTHR43197">
    <property type="entry name" value="UTP--GLUCOSE-1-PHOSPHATE URIDYLYLTRANSFERASE"/>
    <property type="match status" value="1"/>
</dbReference>
<evidence type="ECO:0000256" key="7">
    <source>
        <dbReference type="ARBA" id="ARBA00031959"/>
    </source>
</evidence>
<keyword evidence="5 12" id="KW-0548">Nucleotidyltransferase</keyword>
<dbReference type="SUPFAM" id="SSF53448">
    <property type="entry name" value="Nucleotide-diphospho-sugar transferases"/>
    <property type="match status" value="1"/>
</dbReference>
<evidence type="ECO:0000259" key="11">
    <source>
        <dbReference type="Pfam" id="PF00483"/>
    </source>
</evidence>
<gene>
    <name evidence="12" type="ORF">BTE48_14650</name>
</gene>
<evidence type="ECO:0000256" key="5">
    <source>
        <dbReference type="ARBA" id="ARBA00022695"/>
    </source>
</evidence>
<keyword evidence="4 12" id="KW-0808">Transferase</keyword>
<dbReference type="EC" id="2.7.7.9" evidence="2"/>
<comment type="catalytic activity">
    <reaction evidence="10">
        <text>alpha-D-glucose 1-phosphate + UTP + H(+) = UDP-alpha-D-glucose + diphosphate</text>
        <dbReference type="Rhea" id="RHEA:19889"/>
        <dbReference type="ChEBI" id="CHEBI:15378"/>
        <dbReference type="ChEBI" id="CHEBI:33019"/>
        <dbReference type="ChEBI" id="CHEBI:46398"/>
        <dbReference type="ChEBI" id="CHEBI:58601"/>
        <dbReference type="ChEBI" id="CHEBI:58885"/>
        <dbReference type="EC" id="2.7.7.9"/>
    </reaction>
</comment>
<keyword evidence="13" id="KW-1185">Reference proteome</keyword>
<evidence type="ECO:0000256" key="4">
    <source>
        <dbReference type="ARBA" id="ARBA00022679"/>
    </source>
</evidence>
<evidence type="ECO:0000313" key="12">
    <source>
        <dbReference type="EMBL" id="OPX54378.1"/>
    </source>
</evidence>
<dbReference type="EMBL" id="MTSM01000027">
    <property type="protein sequence ID" value="OPX54378.1"/>
    <property type="molecule type" value="Genomic_DNA"/>
</dbReference>
<accession>A0A1V4T2J2</accession>
<dbReference type="InterPro" id="IPR005835">
    <property type="entry name" value="NTP_transferase_dom"/>
</dbReference>
<comment type="function">
    <text evidence="9">May play a role in stationary phase survival.</text>
</comment>
<evidence type="ECO:0000256" key="6">
    <source>
        <dbReference type="ARBA" id="ARBA00031455"/>
    </source>
</evidence>
<dbReference type="GO" id="GO:0003983">
    <property type="term" value="F:UTP:glucose-1-phosphate uridylyltransferase activity"/>
    <property type="evidence" value="ECO:0007669"/>
    <property type="project" value="UniProtKB-EC"/>
</dbReference>
<dbReference type="Gene3D" id="3.90.550.10">
    <property type="entry name" value="Spore Coat Polysaccharide Biosynthesis Protein SpsA, Chain A"/>
    <property type="match status" value="1"/>
</dbReference>
<dbReference type="Proteomes" id="UP000191418">
    <property type="component" value="Unassembled WGS sequence"/>
</dbReference>
<evidence type="ECO:0000256" key="8">
    <source>
        <dbReference type="ARBA" id="ARBA00032341"/>
    </source>
</evidence>
<dbReference type="PANTHER" id="PTHR43197:SF1">
    <property type="entry name" value="UTP--GLUCOSE-1-PHOSPHATE URIDYLYLTRANSFERASE"/>
    <property type="match status" value="1"/>
</dbReference>
<dbReference type="Pfam" id="PF00483">
    <property type="entry name" value="NTP_transferase"/>
    <property type="match status" value="1"/>
</dbReference>
<organism evidence="12 13">
    <name type="scientific">Oceanospirillum multiglobuliferum</name>
    <dbReference type="NCBI Taxonomy" id="64969"/>
    <lineage>
        <taxon>Bacteria</taxon>
        <taxon>Pseudomonadati</taxon>
        <taxon>Pseudomonadota</taxon>
        <taxon>Gammaproteobacteria</taxon>
        <taxon>Oceanospirillales</taxon>
        <taxon>Oceanospirillaceae</taxon>
        <taxon>Oceanospirillum</taxon>
    </lineage>
</organism>
<dbReference type="InterPro" id="IPR005771">
    <property type="entry name" value="GalU_uridylyltTrfase_bac/arc"/>
</dbReference>
<name>A0A1V4T2J2_9GAMM</name>
<evidence type="ECO:0000256" key="10">
    <source>
        <dbReference type="ARBA" id="ARBA00048128"/>
    </source>
</evidence>
<protein>
    <recommendedName>
        <fullName evidence="3">UTP--glucose-1-phosphate uridylyltransferase</fullName>
        <ecNumber evidence="2">2.7.7.9</ecNumber>
    </recommendedName>
    <alternativeName>
        <fullName evidence="6">Alpha-D-glucosyl-1-phosphate uridylyltransferase</fullName>
    </alternativeName>
    <alternativeName>
        <fullName evidence="7">UDP-glucose pyrophosphorylase</fullName>
    </alternativeName>
    <alternativeName>
        <fullName evidence="8">Uridine diphosphoglucose pyrophosphorylase</fullName>
    </alternativeName>
</protein>
<evidence type="ECO:0000256" key="3">
    <source>
        <dbReference type="ARBA" id="ARBA00019048"/>
    </source>
</evidence>
<proteinExistence type="inferred from homology"/>
<sequence length="292" mass="31674">MFSVLKKAIIPVAGIGTRLLPISKAIPKEMVPVVDRPLIQHVVEEALAAGLNEVILVTRGGKSAIEDHFDHHYELMAELERKNKQQLLDMLSRISPPELKITSVRQEQALGLGHAIYCAAHLLQPHEPFAVILPDVLVKNNLGSLQEGNDLASMVQRYQQTSYAQVMVEPVPLARVDQYGIVDCAGLSPAVGQSTIMQAIIEKPIPEKAPSQLSVVGRYILPGEIMALLAETPPGAGGEIQLTDAIAALIKQGQGVEAYRIKGRTFDCGYIQGWLQANTVLGREAGLIGRFD</sequence>
<evidence type="ECO:0000256" key="1">
    <source>
        <dbReference type="ARBA" id="ARBA00006890"/>
    </source>
</evidence>
<dbReference type="AlphaFoldDB" id="A0A1V4T2J2"/>
<evidence type="ECO:0000313" key="13">
    <source>
        <dbReference type="Proteomes" id="UP000191418"/>
    </source>
</evidence>
<comment type="similarity">
    <text evidence="1">Belongs to the UDPGP type 2 family.</text>
</comment>
<dbReference type="STRING" id="64969.SAMN02745127_02838"/>
<comment type="caution">
    <text evidence="12">The sequence shown here is derived from an EMBL/GenBank/DDBJ whole genome shotgun (WGS) entry which is preliminary data.</text>
</comment>
<evidence type="ECO:0000256" key="2">
    <source>
        <dbReference type="ARBA" id="ARBA00012415"/>
    </source>
</evidence>
<feature type="domain" description="Nucleotidyl transferase" evidence="11">
    <location>
        <begin position="7"/>
        <end position="279"/>
    </location>
</feature>